<dbReference type="AlphaFoldDB" id="K6W4T4"/>
<gene>
    <name evidence="10" type="ORF">AUCHE_03_00440</name>
</gene>
<dbReference type="InterPro" id="IPR029044">
    <property type="entry name" value="Nucleotide-diphossugar_trans"/>
</dbReference>
<evidence type="ECO:0000256" key="8">
    <source>
        <dbReference type="ARBA" id="ARBA00023136"/>
    </source>
</evidence>
<comment type="pathway">
    <text evidence="2">Lipid metabolism; sphingolipid metabolism.</text>
</comment>
<evidence type="ECO:0000256" key="4">
    <source>
        <dbReference type="ARBA" id="ARBA00022676"/>
    </source>
</evidence>
<keyword evidence="6" id="KW-0812">Transmembrane</keyword>
<keyword evidence="5" id="KW-0808">Transferase</keyword>
<evidence type="ECO:0000313" key="10">
    <source>
        <dbReference type="EMBL" id="GAB76827.1"/>
    </source>
</evidence>
<dbReference type="eggNOG" id="COG1216">
    <property type="taxonomic scope" value="Bacteria"/>
</dbReference>
<organism evidence="10 11">
    <name type="scientific">Austwickia chelonae NBRC 105200</name>
    <dbReference type="NCBI Taxonomy" id="1184607"/>
    <lineage>
        <taxon>Bacteria</taxon>
        <taxon>Bacillati</taxon>
        <taxon>Actinomycetota</taxon>
        <taxon>Actinomycetes</taxon>
        <taxon>Micrococcales</taxon>
        <taxon>Dermatophilaceae</taxon>
        <taxon>Austwickia</taxon>
    </lineage>
</organism>
<dbReference type="SUPFAM" id="SSF53448">
    <property type="entry name" value="Nucleotide-diphospho-sugar transferases"/>
    <property type="match status" value="1"/>
</dbReference>
<sequence length="317" mass="34459">MAVPQFEIVLVSYRSAPLVERLVHAWGEAISVIVVDNARDVDGLSSLPESCPWVTYVDGQGQGFARAANKGALRSKTPYVIFVNPDCTPTVDDLSNLVEGLSQDHTALSHAATMTSHDGEIEIGVGGWEPSVRRALVFGFGLHKALPSSGLYAKPSHSQHIEVDWTTGACMAVRRQDFLRVGGFDESFYVYCEDLSLGRRARNVGLRQVLRADVKVKHGAGNSGAPSEEMLRMRGASIANYVKRYHPLEAPAIRVALAAGNGMRAVQRQFQGDKDEARGFCSYVAGVVTRSAHVGGQEVARARMQETEQPPGRRGDR</sequence>
<accession>K6W4T4</accession>
<keyword evidence="7" id="KW-1133">Transmembrane helix</keyword>
<dbReference type="InterPro" id="IPR001173">
    <property type="entry name" value="Glyco_trans_2-like"/>
</dbReference>
<dbReference type="Pfam" id="PF13506">
    <property type="entry name" value="Glyco_transf_21"/>
    <property type="match status" value="1"/>
</dbReference>
<dbReference type="InterPro" id="IPR025993">
    <property type="entry name" value="Ceramide_glucosylTrfase"/>
</dbReference>
<keyword evidence="8" id="KW-0472">Membrane</keyword>
<evidence type="ECO:0000256" key="6">
    <source>
        <dbReference type="ARBA" id="ARBA00022692"/>
    </source>
</evidence>
<evidence type="ECO:0000256" key="2">
    <source>
        <dbReference type="ARBA" id="ARBA00004760"/>
    </source>
</evidence>
<comment type="subcellular location">
    <subcellularLocation>
        <location evidence="1">Membrane</location>
        <topology evidence="1">Multi-pass membrane protein</topology>
    </subcellularLocation>
</comment>
<feature type="domain" description="Glycosyltransferase 2-like" evidence="9">
    <location>
        <begin position="8"/>
        <end position="120"/>
    </location>
</feature>
<evidence type="ECO:0000256" key="1">
    <source>
        <dbReference type="ARBA" id="ARBA00004141"/>
    </source>
</evidence>
<keyword evidence="11" id="KW-1185">Reference proteome</keyword>
<evidence type="ECO:0000259" key="9">
    <source>
        <dbReference type="Pfam" id="PF00535"/>
    </source>
</evidence>
<dbReference type="PANTHER" id="PTHR43179:SF7">
    <property type="entry name" value="RHAMNOSYLTRANSFERASE WBBL"/>
    <property type="match status" value="1"/>
</dbReference>
<dbReference type="RefSeq" id="WP_006501578.1">
    <property type="nucleotide sequence ID" value="NZ_BAGZ01000003.1"/>
</dbReference>
<reference evidence="10 11" key="1">
    <citation type="submission" date="2012-08" db="EMBL/GenBank/DDBJ databases">
        <title>Whole genome shotgun sequence of Austwickia chelonae NBRC 105200.</title>
        <authorList>
            <person name="Yoshida I."/>
            <person name="Hosoyama A."/>
            <person name="Tsuchikane K."/>
            <person name="Katsumata H."/>
            <person name="Ando Y."/>
            <person name="Ohji S."/>
            <person name="Hamada M."/>
            <person name="Tamura T."/>
            <person name="Yamazoe A."/>
            <person name="Yamazaki S."/>
            <person name="Fujita N."/>
        </authorList>
    </citation>
    <scope>NUCLEOTIDE SEQUENCE [LARGE SCALE GENOMIC DNA]</scope>
    <source>
        <strain evidence="10 11">NBRC 105200</strain>
    </source>
</reference>
<dbReference type="STRING" id="100225.SAMN05421595_1962"/>
<name>K6W4T4_9MICO</name>
<proteinExistence type="predicted"/>
<keyword evidence="4" id="KW-0328">Glycosyltransferase</keyword>
<evidence type="ECO:0000256" key="3">
    <source>
        <dbReference type="ARBA" id="ARBA00004991"/>
    </source>
</evidence>
<evidence type="ECO:0000313" key="11">
    <source>
        <dbReference type="Proteomes" id="UP000008495"/>
    </source>
</evidence>
<comment type="caution">
    <text evidence="10">The sequence shown here is derived from an EMBL/GenBank/DDBJ whole genome shotgun (WGS) entry which is preliminary data.</text>
</comment>
<comment type="pathway">
    <text evidence="3">Sphingolipid metabolism.</text>
</comment>
<evidence type="ECO:0000256" key="5">
    <source>
        <dbReference type="ARBA" id="ARBA00022679"/>
    </source>
</evidence>
<dbReference type="Pfam" id="PF00535">
    <property type="entry name" value="Glycos_transf_2"/>
    <property type="match status" value="1"/>
</dbReference>
<dbReference type="EMBL" id="BAGZ01000003">
    <property type="protein sequence ID" value="GAB76827.1"/>
    <property type="molecule type" value="Genomic_DNA"/>
</dbReference>
<dbReference type="Gene3D" id="3.90.550.10">
    <property type="entry name" value="Spore Coat Polysaccharide Biosynthesis Protein SpsA, Chain A"/>
    <property type="match status" value="1"/>
</dbReference>
<evidence type="ECO:0000256" key="7">
    <source>
        <dbReference type="ARBA" id="ARBA00022989"/>
    </source>
</evidence>
<protein>
    <recommendedName>
        <fullName evidence="9">Glycosyltransferase 2-like domain-containing protein</fullName>
    </recommendedName>
</protein>
<dbReference type="PANTHER" id="PTHR43179">
    <property type="entry name" value="RHAMNOSYLTRANSFERASE WBBL"/>
    <property type="match status" value="1"/>
</dbReference>
<dbReference type="Proteomes" id="UP000008495">
    <property type="component" value="Unassembled WGS sequence"/>
</dbReference>